<organism evidence="15 16">
    <name type="scientific">Tolypocladium paradoxum</name>
    <dbReference type="NCBI Taxonomy" id="94208"/>
    <lineage>
        <taxon>Eukaryota</taxon>
        <taxon>Fungi</taxon>
        <taxon>Dikarya</taxon>
        <taxon>Ascomycota</taxon>
        <taxon>Pezizomycotina</taxon>
        <taxon>Sordariomycetes</taxon>
        <taxon>Hypocreomycetidae</taxon>
        <taxon>Hypocreales</taxon>
        <taxon>Ophiocordycipitaceae</taxon>
        <taxon>Tolypocladium</taxon>
    </lineage>
</organism>
<evidence type="ECO:0000256" key="11">
    <source>
        <dbReference type="RuleBase" id="RU000454"/>
    </source>
</evidence>
<dbReference type="GO" id="GO:0006508">
    <property type="term" value="P:proteolysis"/>
    <property type="evidence" value="ECO:0007669"/>
    <property type="project" value="UniProtKB-KW"/>
</dbReference>
<evidence type="ECO:0000256" key="2">
    <source>
        <dbReference type="ARBA" id="ARBA00007447"/>
    </source>
</evidence>
<dbReference type="AlphaFoldDB" id="A0A2S4KNF0"/>
<dbReference type="PROSITE" id="PS00141">
    <property type="entry name" value="ASP_PROTEASE"/>
    <property type="match status" value="2"/>
</dbReference>
<keyword evidence="9" id="KW-0325">Glycoprotein</keyword>
<dbReference type="PRINTS" id="PR00792">
    <property type="entry name" value="PEPSIN"/>
</dbReference>
<keyword evidence="16" id="KW-1185">Reference proteome</keyword>
<dbReference type="PANTHER" id="PTHR47966">
    <property type="entry name" value="BETA-SITE APP-CLEAVING ENZYME, ISOFORM A-RELATED"/>
    <property type="match status" value="1"/>
</dbReference>
<comment type="similarity">
    <text evidence="2 11">Belongs to the peptidase A1 family.</text>
</comment>
<evidence type="ECO:0000259" key="14">
    <source>
        <dbReference type="PROSITE" id="PS51767"/>
    </source>
</evidence>
<feature type="signal peptide" evidence="13">
    <location>
        <begin position="1"/>
        <end position="20"/>
    </location>
</feature>
<evidence type="ECO:0000256" key="10">
    <source>
        <dbReference type="PIRSR" id="PIRSR601461-1"/>
    </source>
</evidence>
<keyword evidence="3" id="KW-0964">Secreted</keyword>
<evidence type="ECO:0000256" key="6">
    <source>
        <dbReference type="ARBA" id="ARBA00022750"/>
    </source>
</evidence>
<dbReference type="PROSITE" id="PS51767">
    <property type="entry name" value="PEPTIDASE_A1"/>
    <property type="match status" value="1"/>
</dbReference>
<feature type="region of interest" description="Disordered" evidence="12">
    <location>
        <begin position="79"/>
        <end position="100"/>
    </location>
</feature>
<evidence type="ECO:0000313" key="15">
    <source>
        <dbReference type="EMBL" id="POR31691.1"/>
    </source>
</evidence>
<dbReference type="FunFam" id="2.40.70.10:FF:000026">
    <property type="entry name" value="Endothiapepsin"/>
    <property type="match status" value="1"/>
</dbReference>
<feature type="active site" evidence="10">
    <location>
        <position position="314"/>
    </location>
</feature>
<dbReference type="GO" id="GO:0005576">
    <property type="term" value="C:extracellular region"/>
    <property type="evidence" value="ECO:0007669"/>
    <property type="project" value="UniProtKB-SubCell"/>
</dbReference>
<keyword evidence="7 11" id="KW-0378">Hydrolase</keyword>
<evidence type="ECO:0000256" key="3">
    <source>
        <dbReference type="ARBA" id="ARBA00022525"/>
    </source>
</evidence>
<keyword evidence="4 11" id="KW-0645">Protease</keyword>
<dbReference type="GO" id="GO:0004190">
    <property type="term" value="F:aspartic-type endopeptidase activity"/>
    <property type="evidence" value="ECO:0007669"/>
    <property type="project" value="UniProtKB-KW"/>
</dbReference>
<protein>
    <submittedName>
        <fullName evidence="15">Aspartic protease PEP3</fullName>
    </submittedName>
</protein>
<keyword evidence="5 13" id="KW-0732">Signal</keyword>
<dbReference type="Proteomes" id="UP000237481">
    <property type="component" value="Unassembled WGS sequence"/>
</dbReference>
<comment type="caution">
    <text evidence="15">The sequence shown here is derived from an EMBL/GenBank/DDBJ whole genome shotgun (WGS) entry which is preliminary data.</text>
</comment>
<feature type="active site" evidence="10">
    <location>
        <position position="128"/>
    </location>
</feature>
<evidence type="ECO:0000256" key="5">
    <source>
        <dbReference type="ARBA" id="ARBA00022729"/>
    </source>
</evidence>
<gene>
    <name evidence="15" type="ORF">TPAR_08098</name>
</gene>
<evidence type="ECO:0000256" key="12">
    <source>
        <dbReference type="SAM" id="MobiDB-lite"/>
    </source>
</evidence>
<evidence type="ECO:0000256" key="9">
    <source>
        <dbReference type="ARBA" id="ARBA00023180"/>
    </source>
</evidence>
<evidence type="ECO:0000256" key="13">
    <source>
        <dbReference type="SAM" id="SignalP"/>
    </source>
</evidence>
<comment type="subcellular location">
    <subcellularLocation>
        <location evidence="1">Secreted</location>
    </subcellularLocation>
</comment>
<feature type="domain" description="Peptidase A1" evidence="14">
    <location>
        <begin position="112"/>
        <end position="422"/>
    </location>
</feature>
<dbReference type="InterPro" id="IPR033121">
    <property type="entry name" value="PEPTIDASE_A1"/>
</dbReference>
<accession>A0A2S4KNF0</accession>
<name>A0A2S4KNF0_9HYPO</name>
<dbReference type="Pfam" id="PF00026">
    <property type="entry name" value="Asp"/>
    <property type="match status" value="1"/>
</dbReference>
<dbReference type="SUPFAM" id="SSF50630">
    <property type="entry name" value="Acid proteases"/>
    <property type="match status" value="1"/>
</dbReference>
<dbReference type="InterPro" id="IPR001969">
    <property type="entry name" value="Aspartic_peptidase_AS"/>
</dbReference>
<evidence type="ECO:0000256" key="1">
    <source>
        <dbReference type="ARBA" id="ARBA00004613"/>
    </source>
</evidence>
<evidence type="ECO:0000256" key="4">
    <source>
        <dbReference type="ARBA" id="ARBA00022670"/>
    </source>
</evidence>
<dbReference type="InterPro" id="IPR034163">
    <property type="entry name" value="Aspergillopepsin-like_cat_dom"/>
</dbReference>
<keyword evidence="6 11" id="KW-0064">Aspartyl protease</keyword>
<reference evidence="15 16" key="1">
    <citation type="submission" date="2018-01" db="EMBL/GenBank/DDBJ databases">
        <title>Harnessing the power of phylogenomics to disentangle the directionality and signatures of interkingdom host jumping in the parasitic fungal genus Tolypocladium.</title>
        <authorList>
            <person name="Quandt C.A."/>
            <person name="Patterson W."/>
            <person name="Spatafora J.W."/>
        </authorList>
    </citation>
    <scope>NUCLEOTIDE SEQUENCE [LARGE SCALE GENOMIC DNA]</scope>
    <source>
        <strain evidence="15 16">NRBC 100945</strain>
    </source>
</reference>
<dbReference type="Gene3D" id="2.40.70.10">
    <property type="entry name" value="Acid Proteases"/>
    <property type="match status" value="2"/>
</dbReference>
<dbReference type="InterPro" id="IPR021109">
    <property type="entry name" value="Peptidase_aspartic_dom_sf"/>
</dbReference>
<dbReference type="EMBL" id="PKSG01001015">
    <property type="protein sequence ID" value="POR31691.1"/>
    <property type="molecule type" value="Genomic_DNA"/>
</dbReference>
<feature type="chain" id="PRO_5015502854" evidence="13">
    <location>
        <begin position="21"/>
        <end position="435"/>
    </location>
</feature>
<proteinExistence type="inferred from homology"/>
<dbReference type="OrthoDB" id="2747330at2759"/>
<keyword evidence="8" id="KW-0865">Zymogen</keyword>
<sequence length="435" mass="45094">MQSTTLAAFLLASLLALVSAAPSAIQKRSFTVERVANPGFAGRNGPRALAKTYRKFGVPLPQELVDALAAQDTSSAGVIRRGSSSVPGQAGKSGTEKTGAVPAVPVRGDVEFLSPVRIGGQQLNVAFDTGSSDLWVFNTQLAAAATTGHRVYDPTKSKGFAMMPGATFRIRYGDGSGAEGNVGTDVVEVGGASVQAQAIGLATNVTAGFVADQNSDGLMGLGFSNTNNVKPQKQKTFFENVLPSLNEPVFTADLRKGAVGAYTFGAVDRTKFTGDLTWIPVNTTNGFWQFSSEKFGVGGEAAQPGTPGAQAMADTGTTLLLADPAIVEAYYSKVQGAQLTGKKPQFTVPCNAQLPDLDLDIGGMYMARVAGSDINFAPFGDGSRCFGGLQESPVPGLGIYGDILFKSQFVAFNGGNKTVGMAPHGQAALNLINSE</sequence>
<dbReference type="PANTHER" id="PTHR47966:SF23">
    <property type="entry name" value="ASPARTIC ENDOPEPTIDASE, PUTATIVE (AFU_ORTHOLOGUE AFUA_2G15950)-RELATED"/>
    <property type="match status" value="1"/>
</dbReference>
<dbReference type="InterPro" id="IPR001461">
    <property type="entry name" value="Aspartic_peptidase_A1"/>
</dbReference>
<evidence type="ECO:0000256" key="7">
    <source>
        <dbReference type="ARBA" id="ARBA00022801"/>
    </source>
</evidence>
<evidence type="ECO:0000313" key="16">
    <source>
        <dbReference type="Proteomes" id="UP000237481"/>
    </source>
</evidence>
<dbReference type="CDD" id="cd06097">
    <property type="entry name" value="Aspergillopepsin_like"/>
    <property type="match status" value="1"/>
</dbReference>
<dbReference type="STRING" id="94208.A0A2S4KNF0"/>
<evidence type="ECO:0000256" key="8">
    <source>
        <dbReference type="ARBA" id="ARBA00023145"/>
    </source>
</evidence>